<accession>A0ABY8CJN5</accession>
<dbReference type="GeneID" id="90590284"/>
<protein>
    <submittedName>
        <fullName evidence="2">Membrane protein</fullName>
    </submittedName>
</protein>
<evidence type="ECO:0000313" key="2">
    <source>
        <dbReference type="EMBL" id="WEL19854.1"/>
    </source>
</evidence>
<dbReference type="InterPro" id="IPR055925">
    <property type="entry name" value="DUF7502"/>
</dbReference>
<sequence length="251" mass="28012">MRVEQLLKQLRREFIKVNLLQSLLDGLVFFLVSNIVLFFFNINVFSSVPNSYVLAAATLAFSLSDLYYRTQQYDLELYEEKNPELQEILRTARDNIDKNNIVSQALFDDLLDRARRVTSESIIPAKQIIYKTLAVGILSFLTVMSGLADFQLGNQGTDLLQSPEDLQRFINDGDDDGFELENSSDVFGDESDIDASDMRINFSVEGSGSAENADLGSEDGGAETVTLDSTASFDEELALARRYSLAIKELG</sequence>
<feature type="transmembrane region" description="Helical" evidence="1">
    <location>
        <begin position="20"/>
        <end position="40"/>
    </location>
</feature>
<organism evidence="2 3">
    <name type="scientific">Candidatus Nanohalococcus occultus</name>
    <dbReference type="NCBI Taxonomy" id="2978047"/>
    <lineage>
        <taxon>Archaea</taxon>
        <taxon>Candidatus Nanohalarchaeota</taxon>
        <taxon>Candidatus Nanohalarchaeota incertae sedis</taxon>
        <taxon>Candidatus Nanohalococcus</taxon>
    </lineage>
</organism>
<keyword evidence="3" id="KW-1185">Reference proteome</keyword>
<evidence type="ECO:0000256" key="1">
    <source>
        <dbReference type="SAM" id="Phobius"/>
    </source>
</evidence>
<gene>
    <name evidence="2" type="ORF">SVXNc_0847</name>
</gene>
<dbReference type="EMBL" id="CP104395">
    <property type="protein sequence ID" value="WEL19854.1"/>
    <property type="molecule type" value="Genomic_DNA"/>
</dbReference>
<proteinExistence type="predicted"/>
<dbReference type="Proteomes" id="UP001218034">
    <property type="component" value="Chromosome"/>
</dbReference>
<evidence type="ECO:0000313" key="3">
    <source>
        <dbReference type="Proteomes" id="UP001218034"/>
    </source>
</evidence>
<keyword evidence="1" id="KW-0472">Membrane</keyword>
<dbReference type="Pfam" id="PF24334">
    <property type="entry name" value="DUF7502"/>
    <property type="match status" value="1"/>
</dbReference>
<name>A0ABY8CJN5_9ARCH</name>
<keyword evidence="1" id="KW-1133">Transmembrane helix</keyword>
<reference evidence="2 3" key="1">
    <citation type="submission" date="2022-09" db="EMBL/GenBank/DDBJ databases">
        <title>Xylan utilization by haloarchaea-nanohaloarchaea associations.</title>
        <authorList>
            <person name="Yakimov M."/>
        </authorList>
    </citation>
    <scope>NUCLEOTIDE SEQUENCE [LARGE SCALE GENOMIC DNA]</scope>
    <source>
        <strain evidence="2 3">SVXNc</strain>
    </source>
</reference>
<keyword evidence="1" id="KW-0812">Transmembrane</keyword>
<dbReference type="RefSeq" id="WP_347721686.1">
    <property type="nucleotide sequence ID" value="NZ_CP104395.1"/>
</dbReference>